<gene>
    <name evidence="3" type="ORF">BGZ97_000526</name>
</gene>
<keyword evidence="2" id="KW-0812">Transmembrane</keyword>
<dbReference type="SUPFAM" id="SSF50965">
    <property type="entry name" value="Galactose oxidase, central domain"/>
    <property type="match status" value="1"/>
</dbReference>
<feature type="transmembrane region" description="Helical" evidence="2">
    <location>
        <begin position="381"/>
        <end position="402"/>
    </location>
</feature>
<dbReference type="Proteomes" id="UP000823405">
    <property type="component" value="Unassembled WGS sequence"/>
</dbReference>
<dbReference type="AlphaFoldDB" id="A0A9P6R2W9"/>
<dbReference type="EMBL" id="JAAAIN010001097">
    <property type="protein sequence ID" value="KAG0307045.1"/>
    <property type="molecule type" value="Genomic_DNA"/>
</dbReference>
<feature type="compositionally biased region" description="Gly residues" evidence="1">
    <location>
        <begin position="336"/>
        <end position="375"/>
    </location>
</feature>
<feature type="compositionally biased region" description="Low complexity" evidence="1">
    <location>
        <begin position="466"/>
        <end position="479"/>
    </location>
</feature>
<evidence type="ECO:0000313" key="3">
    <source>
        <dbReference type="EMBL" id="KAG0307045.1"/>
    </source>
</evidence>
<keyword evidence="2" id="KW-1133">Transmembrane helix</keyword>
<feature type="region of interest" description="Disordered" evidence="1">
    <location>
        <begin position="329"/>
        <end position="377"/>
    </location>
</feature>
<feature type="compositionally biased region" description="Polar residues" evidence="1">
    <location>
        <begin position="512"/>
        <end position="523"/>
    </location>
</feature>
<sequence>MTLAQQVPISAYGTAYATIDENTFYVHGGVNLPPSGGMIQLSAQFYSLDLTQNWDTSSPPWKALQVPPPTINLSQTSRHSMTVSPNRQTLTLWSAFPTDTAANYSISTAAWSQVPLTTTSLRGLQVTGTGLHAATDPTTGLVYIPAAGLLSTKNMAKFSFLTGQSILIEFSPLFGGAAQNSYSFAWCQPRKSFILFSGNATTPVPFFEYTPGTSKWTTLPSLESTTPSFRQRACLIPAYNGTKMILFGGDNGTAPSVASISILDVASMEWTNGNDAPDARSEMACSVSGDNFIVWGGYKVLFATPSVSVPTTPLIYNLKTGHWTEKYIRIPNGNSTGRGSGGGGTGAGTGPGSGAESGTGGGGKSAEGGKTGRGGSSNNSAVIGGVAGASMVIAAISIFCIWKRRRHGTRDVEMMSPNKSVLLSMVNASEGPASDNYSKDTLKQRRDQNIHGNNPQYICRNEPQAVSDSPPSYSVSSYPQGAIPSCSNSAATPGGPQDHIQRLQYQNSNDQFTIQHSSNNGNPQYKPAEAGSLSSRVARAPQGIAQPVMAVNNEELLEQINSLQAEWIRRQGIIQAS</sequence>
<dbReference type="InterPro" id="IPR015915">
    <property type="entry name" value="Kelch-typ_b-propeller"/>
</dbReference>
<proteinExistence type="predicted"/>
<comment type="caution">
    <text evidence="3">The sequence shown here is derived from an EMBL/GenBank/DDBJ whole genome shotgun (WGS) entry which is preliminary data.</text>
</comment>
<evidence type="ECO:0008006" key="5">
    <source>
        <dbReference type="Google" id="ProtNLM"/>
    </source>
</evidence>
<organism evidence="3 4">
    <name type="scientific">Linnemannia gamsii</name>
    <dbReference type="NCBI Taxonomy" id="64522"/>
    <lineage>
        <taxon>Eukaryota</taxon>
        <taxon>Fungi</taxon>
        <taxon>Fungi incertae sedis</taxon>
        <taxon>Mucoromycota</taxon>
        <taxon>Mortierellomycotina</taxon>
        <taxon>Mortierellomycetes</taxon>
        <taxon>Mortierellales</taxon>
        <taxon>Mortierellaceae</taxon>
        <taxon>Linnemannia</taxon>
    </lineage>
</organism>
<name>A0A9P6R2W9_9FUNG</name>
<evidence type="ECO:0000256" key="1">
    <source>
        <dbReference type="SAM" id="MobiDB-lite"/>
    </source>
</evidence>
<feature type="region of interest" description="Disordered" evidence="1">
    <location>
        <begin position="449"/>
        <end position="498"/>
    </location>
</feature>
<accession>A0A9P6R2W9</accession>
<evidence type="ECO:0000313" key="4">
    <source>
        <dbReference type="Proteomes" id="UP000823405"/>
    </source>
</evidence>
<dbReference type="OrthoDB" id="432528at2759"/>
<keyword evidence="2" id="KW-0472">Membrane</keyword>
<dbReference type="InterPro" id="IPR011043">
    <property type="entry name" value="Gal_Oxase/kelch_b-propeller"/>
</dbReference>
<dbReference type="Gene3D" id="2.120.10.80">
    <property type="entry name" value="Kelch-type beta propeller"/>
    <property type="match status" value="1"/>
</dbReference>
<reference evidence="3" key="1">
    <citation type="journal article" date="2020" name="Fungal Divers.">
        <title>Resolving the Mortierellaceae phylogeny through synthesis of multi-gene phylogenetics and phylogenomics.</title>
        <authorList>
            <person name="Vandepol N."/>
            <person name="Liber J."/>
            <person name="Desiro A."/>
            <person name="Na H."/>
            <person name="Kennedy M."/>
            <person name="Barry K."/>
            <person name="Grigoriev I.V."/>
            <person name="Miller A.N."/>
            <person name="O'Donnell K."/>
            <person name="Stajich J.E."/>
            <person name="Bonito G."/>
        </authorList>
    </citation>
    <scope>NUCLEOTIDE SEQUENCE</scope>
    <source>
        <strain evidence="3">NVP60</strain>
    </source>
</reference>
<keyword evidence="4" id="KW-1185">Reference proteome</keyword>
<feature type="region of interest" description="Disordered" evidence="1">
    <location>
        <begin position="512"/>
        <end position="534"/>
    </location>
</feature>
<protein>
    <recommendedName>
        <fullName evidence="5">Galactose oxidase</fullName>
    </recommendedName>
</protein>
<evidence type="ECO:0000256" key="2">
    <source>
        <dbReference type="SAM" id="Phobius"/>
    </source>
</evidence>